<dbReference type="OrthoDB" id="3486565at2759"/>
<gene>
    <name evidence="2" type="ORF">BDV95DRAFT_573348</name>
</gene>
<name>A0A7C8M9L6_9PLEO</name>
<evidence type="ECO:0000259" key="1">
    <source>
        <dbReference type="Pfam" id="PF06985"/>
    </source>
</evidence>
<dbReference type="PANTHER" id="PTHR33112:SF16">
    <property type="entry name" value="HETEROKARYON INCOMPATIBILITY DOMAIN-CONTAINING PROTEIN"/>
    <property type="match status" value="1"/>
</dbReference>
<accession>A0A7C8M9L6</accession>
<organism evidence="2 3">
    <name type="scientific">Massariosphaeria phaeospora</name>
    <dbReference type="NCBI Taxonomy" id="100035"/>
    <lineage>
        <taxon>Eukaryota</taxon>
        <taxon>Fungi</taxon>
        <taxon>Dikarya</taxon>
        <taxon>Ascomycota</taxon>
        <taxon>Pezizomycotina</taxon>
        <taxon>Dothideomycetes</taxon>
        <taxon>Pleosporomycetidae</taxon>
        <taxon>Pleosporales</taxon>
        <taxon>Pleosporales incertae sedis</taxon>
        <taxon>Massariosphaeria</taxon>
    </lineage>
</organism>
<dbReference type="AlphaFoldDB" id="A0A7C8M9L6"/>
<feature type="domain" description="Heterokaryon incompatibility" evidence="1">
    <location>
        <begin position="237"/>
        <end position="392"/>
    </location>
</feature>
<dbReference type="EMBL" id="JAADJZ010000012">
    <property type="protein sequence ID" value="KAF2871135.1"/>
    <property type="molecule type" value="Genomic_DNA"/>
</dbReference>
<sequence>MKTLALLMQEDFVRYVLSPAAVQKHGTRPVKSSLDMSQPLCVHCDNLAGAWLVPRMIELRDPHYPAHSEPIYWWTHSSWENLEASAQTCVLCRLVVDDATDSPKGPFIISGEDREAAQREGIRWQAAGSERLEIWCVERKKTLKLRVGFDRNDVVRTAYAGNNFHARVVSRCAGDEENIATLKHWLDVCRTGHDKCKSWALSQSQGRRLPTRVLDVGESSSDAVKLHVPADSDASNYIALSYCWGPSGNPYVTDRSNVDKHLATGIELGNLPVVLRDAVHLTRRLGMKYLWIDALCILQGDREDWIREASRMGAVYSNALLTISADASSETSTGLFLQRSARHGRSVLLPWPLTDPGDVHGLLNIHIMPWFRSFGDEMKTSPLAKRGWTFQERALSARILHFGTDMTYWECKEACIGEDVEIGTYSVQDGFFHLKTMLLPAALEEAVAVSKLHDKWAWLVSQFSSRNLTQDGDVFAALEGIASIFGAKEKLGKYICGLWEHEFHRHLLWFSDRSSDSHLHHRPSAYRAPSWSWAAVRGPVKNPAIETFFRHSRAEGIAMTEDLGSDGLLSHKILQVRQVKAEVEGPSAFGPVVEALLKVTGIFHRIKLGPDLAKGVYAVEAAGKGVVGAVVWDVDEAADRSVPLWLCPVMQRQKVEDGWAVSDGLVLRAAGVNHGGELTFERVGKGRATNFWAERGVQQDFVIL</sequence>
<comment type="caution">
    <text evidence="2">The sequence shown here is derived from an EMBL/GenBank/DDBJ whole genome shotgun (WGS) entry which is preliminary data.</text>
</comment>
<reference evidence="2 3" key="1">
    <citation type="submission" date="2020-01" db="EMBL/GenBank/DDBJ databases">
        <authorList>
            <consortium name="DOE Joint Genome Institute"/>
            <person name="Haridas S."/>
            <person name="Albert R."/>
            <person name="Binder M."/>
            <person name="Bloem J."/>
            <person name="Labutti K."/>
            <person name="Salamov A."/>
            <person name="Andreopoulos B."/>
            <person name="Baker S.E."/>
            <person name="Barry K."/>
            <person name="Bills G."/>
            <person name="Bluhm B.H."/>
            <person name="Cannon C."/>
            <person name="Castanera R."/>
            <person name="Culley D.E."/>
            <person name="Daum C."/>
            <person name="Ezra D."/>
            <person name="Gonzalez J.B."/>
            <person name="Henrissat B."/>
            <person name="Kuo A."/>
            <person name="Liang C."/>
            <person name="Lipzen A."/>
            <person name="Lutzoni F."/>
            <person name="Magnuson J."/>
            <person name="Mondo S."/>
            <person name="Nolan M."/>
            <person name="Ohm R."/>
            <person name="Pangilinan J."/>
            <person name="Park H.-J.H."/>
            <person name="Ramirez L."/>
            <person name="Alfaro M."/>
            <person name="Sun H."/>
            <person name="Tritt A."/>
            <person name="Yoshinaga Y."/>
            <person name="Zwiers L.-H.L."/>
            <person name="Turgeon B.G."/>
            <person name="Goodwin S.B."/>
            <person name="Spatafora J.W."/>
            <person name="Crous P.W."/>
            <person name="Grigoriev I.V."/>
        </authorList>
    </citation>
    <scope>NUCLEOTIDE SEQUENCE [LARGE SCALE GENOMIC DNA]</scope>
    <source>
        <strain evidence="2 3">CBS 611.86</strain>
    </source>
</reference>
<proteinExistence type="predicted"/>
<evidence type="ECO:0000313" key="3">
    <source>
        <dbReference type="Proteomes" id="UP000481861"/>
    </source>
</evidence>
<dbReference type="PANTHER" id="PTHR33112">
    <property type="entry name" value="DOMAIN PROTEIN, PUTATIVE-RELATED"/>
    <property type="match status" value="1"/>
</dbReference>
<dbReference type="Proteomes" id="UP000481861">
    <property type="component" value="Unassembled WGS sequence"/>
</dbReference>
<evidence type="ECO:0000313" key="2">
    <source>
        <dbReference type="EMBL" id="KAF2871135.1"/>
    </source>
</evidence>
<dbReference type="InterPro" id="IPR010730">
    <property type="entry name" value="HET"/>
</dbReference>
<keyword evidence="3" id="KW-1185">Reference proteome</keyword>
<dbReference type="Pfam" id="PF06985">
    <property type="entry name" value="HET"/>
    <property type="match status" value="1"/>
</dbReference>
<protein>
    <submittedName>
        <fullName evidence="2">Heterokaryon incompatibility protein-domain-containing protein</fullName>
    </submittedName>
</protein>